<evidence type="ECO:0000313" key="2">
    <source>
        <dbReference type="Proteomes" id="UP000515154"/>
    </source>
</evidence>
<proteinExistence type="predicted"/>
<dbReference type="KEGG" id="osn:115221216"/>
<sequence length="324" mass="36921">MTLRYGKTTSSFKSFICSALGSNYYKYNRFGRQGTVVIKITSRASRMKFFLAILLVACAQAFSIKNMIEREAFDLLVSQATSELETMAVKEVESALTAEGLHVTPFERSVIHKVSTMVGETIKSEMTKIVSEVTTTGDFKMAVAQRIIEKLRDAAEMMADGLHMDSETTEAFFHELMKDIEALEKSSLFEEGIEKMFDNLFEKIMKAVTYDAHQKRDLIDIFEKINDTLRRIVGHLHGKFHDLHDFLHQAISHGKDKLKPHIENIKTLAKTFIDHINLVSAKVAQQALEFFKPWASKLGQTWTTLVKDIHERLQKLHATAIPIY</sequence>
<name>A0A6P7T8U5_9MOLL</name>
<organism evidence="2 3">
    <name type="scientific">Octopus sinensis</name>
    <name type="common">East Asian common octopus</name>
    <dbReference type="NCBI Taxonomy" id="2607531"/>
    <lineage>
        <taxon>Eukaryota</taxon>
        <taxon>Metazoa</taxon>
        <taxon>Spiralia</taxon>
        <taxon>Lophotrochozoa</taxon>
        <taxon>Mollusca</taxon>
        <taxon>Cephalopoda</taxon>
        <taxon>Coleoidea</taxon>
        <taxon>Octopodiformes</taxon>
        <taxon>Octopoda</taxon>
        <taxon>Incirrata</taxon>
        <taxon>Octopodidae</taxon>
        <taxon>Octopus</taxon>
    </lineage>
</organism>
<reference evidence="3" key="1">
    <citation type="submission" date="2025-08" db="UniProtKB">
        <authorList>
            <consortium name="RefSeq"/>
        </authorList>
    </citation>
    <scope>IDENTIFICATION</scope>
</reference>
<keyword evidence="1" id="KW-1133">Transmembrane helix</keyword>
<dbReference type="Proteomes" id="UP000515154">
    <property type="component" value="Linkage group LG18"/>
</dbReference>
<gene>
    <name evidence="3" type="primary">LOC115221216</name>
</gene>
<keyword evidence="2" id="KW-1185">Reference proteome</keyword>
<dbReference type="SUPFAM" id="SSF58113">
    <property type="entry name" value="Apolipoprotein A-I"/>
    <property type="match status" value="1"/>
</dbReference>
<keyword evidence="1" id="KW-0472">Membrane</keyword>
<keyword evidence="1" id="KW-0812">Transmembrane</keyword>
<evidence type="ECO:0000256" key="1">
    <source>
        <dbReference type="SAM" id="Phobius"/>
    </source>
</evidence>
<accession>A0A6P7T8U5</accession>
<evidence type="ECO:0000313" key="3">
    <source>
        <dbReference type="RefSeq" id="XP_029647234.1"/>
    </source>
</evidence>
<protein>
    <submittedName>
        <fullName evidence="3">Uncharacterized protein LOC115221216</fullName>
    </submittedName>
</protein>
<feature type="transmembrane region" description="Helical" evidence="1">
    <location>
        <begin position="49"/>
        <end position="68"/>
    </location>
</feature>
<dbReference type="RefSeq" id="XP_029647234.1">
    <property type="nucleotide sequence ID" value="XM_029791374.2"/>
</dbReference>
<dbReference type="AlphaFoldDB" id="A0A6P7T8U5"/>